<feature type="region of interest" description="Disordered" evidence="1">
    <location>
        <begin position="447"/>
        <end position="486"/>
    </location>
</feature>
<protein>
    <submittedName>
        <fullName evidence="2">Uncharacterized protein</fullName>
    </submittedName>
</protein>
<comment type="caution">
    <text evidence="2">The sequence shown here is derived from an EMBL/GenBank/DDBJ whole genome shotgun (WGS) entry which is preliminary data.</text>
</comment>
<name>A0AA88LFP1_CHASR</name>
<dbReference type="Proteomes" id="UP001187415">
    <property type="component" value="Unassembled WGS sequence"/>
</dbReference>
<proteinExistence type="predicted"/>
<organism evidence="2 3">
    <name type="scientific">Channa striata</name>
    <name type="common">Snakehead murrel</name>
    <name type="synonym">Ophicephalus striatus</name>
    <dbReference type="NCBI Taxonomy" id="64152"/>
    <lineage>
        <taxon>Eukaryota</taxon>
        <taxon>Metazoa</taxon>
        <taxon>Chordata</taxon>
        <taxon>Craniata</taxon>
        <taxon>Vertebrata</taxon>
        <taxon>Euteleostomi</taxon>
        <taxon>Actinopterygii</taxon>
        <taxon>Neopterygii</taxon>
        <taxon>Teleostei</taxon>
        <taxon>Neoteleostei</taxon>
        <taxon>Acanthomorphata</taxon>
        <taxon>Anabantaria</taxon>
        <taxon>Anabantiformes</taxon>
        <taxon>Channoidei</taxon>
        <taxon>Channidae</taxon>
        <taxon>Channa</taxon>
    </lineage>
</organism>
<reference evidence="2" key="1">
    <citation type="submission" date="2023-07" db="EMBL/GenBank/DDBJ databases">
        <title>Chromosome-level Genome Assembly of Striped Snakehead (Channa striata).</title>
        <authorList>
            <person name="Liu H."/>
        </authorList>
    </citation>
    <scope>NUCLEOTIDE SEQUENCE</scope>
    <source>
        <strain evidence="2">Gz</strain>
        <tissue evidence="2">Muscle</tissue>
    </source>
</reference>
<dbReference type="EMBL" id="JAUPFM010000081">
    <property type="protein sequence ID" value="KAK2813593.1"/>
    <property type="molecule type" value="Genomic_DNA"/>
</dbReference>
<dbReference type="AlphaFoldDB" id="A0AA88LFP1"/>
<evidence type="ECO:0000313" key="3">
    <source>
        <dbReference type="Proteomes" id="UP001187415"/>
    </source>
</evidence>
<sequence length="525" mass="57706">MAYLQCALFGTIRCMLPLHANSEFSESVMELLGRSVSKFADELRHQSADMFSRLKTEGGRGAANCLYVSGVGFVGQSDGKSLYFGKIFTGPEDKKPPPKYKTTFGDFATVTMGVSASTEMLSMLDVALAPGKKDKGGGASLRAILSKGHRPRDPKGGDGLGLSLCARYHHRFNTGEFTEVACVKAMSDPMYNEKIHKDALTEKSEYRLCLAHGALPMCVLTLCMTMRQTVMISLGLFCTELARSVYAASKLNYAGSNAVNYSDLEDMEWLGTDDRRLPCHVRTSLAMIGDTNHQIMQQHGLCYNRVVFTGEGGVLRFSDVFANEEYMIQAPVTISSSIRLFSNTKNSFGSLKLCKRGCYYTVAVLSNKCVDTSQYIFAGGSKDPDPVADRIDKTVEGLVERIKREVSRVLPRIDAGRIKMMAPDLSEQEFDALVSAVKGHGIEVTGRKDKLSRTKATPGRRGRSTTRGNAQVQPRTSGRVRKDARRKGGFVYSRTKTISASTTLTEATSYAFCVVYLCRFETLLV</sequence>
<accession>A0AA88LFP1</accession>
<evidence type="ECO:0000313" key="2">
    <source>
        <dbReference type="EMBL" id="KAK2813593.1"/>
    </source>
</evidence>
<keyword evidence="3" id="KW-1185">Reference proteome</keyword>
<evidence type="ECO:0000256" key="1">
    <source>
        <dbReference type="SAM" id="MobiDB-lite"/>
    </source>
</evidence>
<gene>
    <name evidence="2" type="ORF">Q5P01_000750</name>
</gene>